<dbReference type="GO" id="GO:0005886">
    <property type="term" value="C:plasma membrane"/>
    <property type="evidence" value="ECO:0007669"/>
    <property type="project" value="UniProtKB-SubCell"/>
</dbReference>
<proteinExistence type="predicted"/>
<dbReference type="RefSeq" id="WP_039307180.1">
    <property type="nucleotide sequence ID" value="NZ_JAODTE010000015.1"/>
</dbReference>
<feature type="transmembrane region" description="Helical" evidence="7">
    <location>
        <begin position="167"/>
        <end position="189"/>
    </location>
</feature>
<comment type="subcellular location">
    <subcellularLocation>
        <location evidence="1">Cell membrane</location>
        <topology evidence="1">Multi-pass membrane protein</topology>
    </subcellularLocation>
</comment>
<keyword evidence="10" id="KW-1185">Reference proteome</keyword>
<evidence type="ECO:0000313" key="10">
    <source>
        <dbReference type="Proteomes" id="UP000032869"/>
    </source>
</evidence>
<evidence type="ECO:0000313" key="8">
    <source>
        <dbReference type="EMBL" id="KFX03280.1"/>
    </source>
</evidence>
<keyword evidence="4" id="KW-0813">Transport</keyword>
<dbReference type="GO" id="GO:0033228">
    <property type="term" value="P:cysteine export across plasma membrane"/>
    <property type="evidence" value="ECO:0007669"/>
    <property type="project" value="TreeGrafter"/>
</dbReference>
<dbReference type="Proteomes" id="UP000032869">
    <property type="component" value="Unassembled WGS sequence"/>
</dbReference>
<dbReference type="AlphaFoldDB" id="A0A093T7I8"/>
<feature type="transmembrane region" description="Helical" evidence="7">
    <location>
        <begin position="37"/>
        <end position="58"/>
    </location>
</feature>
<dbReference type="PANTHER" id="PTHR30086:SF20">
    <property type="entry name" value="ARGININE EXPORTER PROTEIN ARGO-RELATED"/>
    <property type="match status" value="1"/>
</dbReference>
<evidence type="ECO:0000256" key="5">
    <source>
        <dbReference type="ARBA" id="ARBA00022989"/>
    </source>
</evidence>
<evidence type="ECO:0000256" key="1">
    <source>
        <dbReference type="ARBA" id="ARBA00004651"/>
    </source>
</evidence>
<comment type="caution">
    <text evidence="8">The sequence shown here is derived from an EMBL/GenBank/DDBJ whole genome shotgun (WGS) entry which is preliminary data.</text>
</comment>
<dbReference type="EMBL" id="JQHM01000009">
    <property type="protein sequence ID" value="KFX03280.1"/>
    <property type="molecule type" value="Genomic_DNA"/>
</dbReference>
<keyword evidence="5 7" id="KW-1133">Transmembrane helix</keyword>
<evidence type="ECO:0000313" key="9">
    <source>
        <dbReference type="EMBL" id="KFX18316.1"/>
    </source>
</evidence>
<dbReference type="Pfam" id="PF01810">
    <property type="entry name" value="LysE"/>
    <property type="match status" value="1"/>
</dbReference>
<dbReference type="GO" id="GO:0015171">
    <property type="term" value="F:amino acid transmembrane transporter activity"/>
    <property type="evidence" value="ECO:0007669"/>
    <property type="project" value="TreeGrafter"/>
</dbReference>
<accession>A0A093T7I8</accession>
<feature type="transmembrane region" description="Helical" evidence="7">
    <location>
        <begin position="64"/>
        <end position="83"/>
    </location>
</feature>
<evidence type="ECO:0000256" key="6">
    <source>
        <dbReference type="ARBA" id="ARBA00023136"/>
    </source>
</evidence>
<dbReference type="InterPro" id="IPR001123">
    <property type="entry name" value="LeuE-type"/>
</dbReference>
<name>A0A093T7I8_9GAMM</name>
<dbReference type="eggNOG" id="COG1280">
    <property type="taxonomic scope" value="Bacteria"/>
</dbReference>
<keyword evidence="4" id="KW-0029">Amino-acid transport</keyword>
<evidence type="ECO:0000256" key="3">
    <source>
        <dbReference type="ARBA" id="ARBA00022692"/>
    </source>
</evidence>
<dbReference type="Proteomes" id="UP000032874">
    <property type="component" value="Unassembled WGS sequence"/>
</dbReference>
<gene>
    <name evidence="9" type="ORF">JV35_16900</name>
    <name evidence="8" type="ORF">KP22_16300</name>
</gene>
<evidence type="ECO:0000256" key="2">
    <source>
        <dbReference type="ARBA" id="ARBA00022475"/>
    </source>
</evidence>
<keyword evidence="6 7" id="KW-0472">Membrane</keyword>
<sequence>MLDPSFFSYVTVMSITPGPNNLLLATSGVNFGLRRTLPMLMGILIGCALQTVLMGVALELLLSWLGAIRLPLTVLGCAYLLWLSWKIVRSSAPELQGRVQPMTVLQGTLFQAVNPKAWLMSSNIALLYTASNGIFTIMIAFMALNLPCILVWALLGDRIGKHLQEPWKLKAFNGIMALSLVLTTFWMLVEAINVSG</sequence>
<keyword evidence="3 7" id="KW-0812">Transmembrane</keyword>
<evidence type="ECO:0000256" key="4">
    <source>
        <dbReference type="ARBA" id="ARBA00022970"/>
    </source>
</evidence>
<organism evidence="8 11">
    <name type="scientific">Pectobacterium betavasculorum</name>
    <dbReference type="NCBI Taxonomy" id="55207"/>
    <lineage>
        <taxon>Bacteria</taxon>
        <taxon>Pseudomonadati</taxon>
        <taxon>Pseudomonadota</taxon>
        <taxon>Gammaproteobacteria</taxon>
        <taxon>Enterobacterales</taxon>
        <taxon>Pectobacteriaceae</taxon>
        <taxon>Pectobacterium</taxon>
    </lineage>
</organism>
<dbReference type="PANTHER" id="PTHR30086">
    <property type="entry name" value="ARGININE EXPORTER PROTEIN ARGO"/>
    <property type="match status" value="1"/>
</dbReference>
<keyword evidence="2" id="KW-1003">Cell membrane</keyword>
<evidence type="ECO:0000256" key="7">
    <source>
        <dbReference type="SAM" id="Phobius"/>
    </source>
</evidence>
<evidence type="ECO:0000313" key="11">
    <source>
        <dbReference type="Proteomes" id="UP000032874"/>
    </source>
</evidence>
<dbReference type="EMBL" id="JQHL01000010">
    <property type="protein sequence ID" value="KFX18316.1"/>
    <property type="molecule type" value="Genomic_DNA"/>
</dbReference>
<reference evidence="10 11" key="1">
    <citation type="submission" date="2014-08" db="EMBL/GenBank/DDBJ databases">
        <title>Genome sequences of NCPPB Pectobacterium isolates.</title>
        <authorList>
            <person name="Glover R.H."/>
            <person name="Sapp M."/>
            <person name="Elphinstone J."/>
        </authorList>
    </citation>
    <scope>NUCLEOTIDE SEQUENCE [LARGE SCALE GENOMIC DNA]</scope>
    <source>
        <strain evidence="9 10">NCPPB 2793</strain>
        <strain evidence="8 11">NCPPB 2795</strain>
    </source>
</reference>
<protein>
    <submittedName>
        <fullName evidence="8">Membrane protein</fullName>
    </submittedName>
</protein>
<feature type="transmembrane region" description="Helical" evidence="7">
    <location>
        <begin position="133"/>
        <end position="155"/>
    </location>
</feature>
<dbReference type="OrthoDB" id="9812084at2"/>